<evidence type="ECO:0000313" key="1">
    <source>
        <dbReference type="EMBL" id="KAI3704627.1"/>
    </source>
</evidence>
<sequence length="152" mass="16881">MFNTDAIMSSYDFDSLKGTLVDVGGGVGMAIRVTHVGGDMFTAIPPADSIFIKSMLHDWSDEKCVQILKNCRESITKRSGKLIIAEVVLNPQGDDVFDETRLNMDMIMLACFDGGKERIEGEWKSILEEAGFRHYNIIKIPSVVSIIEAYAE</sequence>
<reference evidence="1 2" key="2">
    <citation type="journal article" date="2022" name="Mol. Ecol. Resour.">
        <title>The genomes of chicory, endive, great burdock and yacon provide insights into Asteraceae paleo-polyploidization history and plant inulin production.</title>
        <authorList>
            <person name="Fan W."/>
            <person name="Wang S."/>
            <person name="Wang H."/>
            <person name="Wang A."/>
            <person name="Jiang F."/>
            <person name="Liu H."/>
            <person name="Zhao H."/>
            <person name="Xu D."/>
            <person name="Zhang Y."/>
        </authorList>
    </citation>
    <scope>NUCLEOTIDE SEQUENCE [LARGE SCALE GENOMIC DNA]</scope>
    <source>
        <strain evidence="2">cv. Yunnan</strain>
        <tissue evidence="1">Leaves</tissue>
    </source>
</reference>
<dbReference type="EMBL" id="CM042042">
    <property type="protein sequence ID" value="KAI3704627.1"/>
    <property type="molecule type" value="Genomic_DNA"/>
</dbReference>
<organism evidence="1 2">
    <name type="scientific">Smallanthus sonchifolius</name>
    <dbReference type="NCBI Taxonomy" id="185202"/>
    <lineage>
        <taxon>Eukaryota</taxon>
        <taxon>Viridiplantae</taxon>
        <taxon>Streptophyta</taxon>
        <taxon>Embryophyta</taxon>
        <taxon>Tracheophyta</taxon>
        <taxon>Spermatophyta</taxon>
        <taxon>Magnoliopsida</taxon>
        <taxon>eudicotyledons</taxon>
        <taxon>Gunneridae</taxon>
        <taxon>Pentapetalae</taxon>
        <taxon>asterids</taxon>
        <taxon>campanulids</taxon>
        <taxon>Asterales</taxon>
        <taxon>Asteraceae</taxon>
        <taxon>Asteroideae</taxon>
        <taxon>Heliantheae alliance</taxon>
        <taxon>Millerieae</taxon>
        <taxon>Smallanthus</taxon>
    </lineage>
</organism>
<dbReference type="Proteomes" id="UP001056120">
    <property type="component" value="Linkage Group LG25"/>
</dbReference>
<name>A0ACB9A3C2_9ASTR</name>
<proteinExistence type="predicted"/>
<protein>
    <submittedName>
        <fullName evidence="1">Uncharacterized protein</fullName>
    </submittedName>
</protein>
<gene>
    <name evidence="1" type="ORF">L1987_74853</name>
</gene>
<accession>A0ACB9A3C2</accession>
<keyword evidence="2" id="KW-1185">Reference proteome</keyword>
<evidence type="ECO:0000313" key="2">
    <source>
        <dbReference type="Proteomes" id="UP001056120"/>
    </source>
</evidence>
<comment type="caution">
    <text evidence="1">The sequence shown here is derived from an EMBL/GenBank/DDBJ whole genome shotgun (WGS) entry which is preliminary data.</text>
</comment>
<reference evidence="2" key="1">
    <citation type="journal article" date="2022" name="Mol. Ecol. Resour.">
        <title>The genomes of chicory, endive, great burdock and yacon provide insights into Asteraceae palaeo-polyploidization history and plant inulin production.</title>
        <authorList>
            <person name="Fan W."/>
            <person name="Wang S."/>
            <person name="Wang H."/>
            <person name="Wang A."/>
            <person name="Jiang F."/>
            <person name="Liu H."/>
            <person name="Zhao H."/>
            <person name="Xu D."/>
            <person name="Zhang Y."/>
        </authorList>
    </citation>
    <scope>NUCLEOTIDE SEQUENCE [LARGE SCALE GENOMIC DNA]</scope>
    <source>
        <strain evidence="2">cv. Yunnan</strain>
    </source>
</reference>